<dbReference type="EMBL" id="SNRY01001185">
    <property type="protein sequence ID" value="KAA6332870.1"/>
    <property type="molecule type" value="Genomic_DNA"/>
</dbReference>
<dbReference type="AlphaFoldDB" id="A0A5J4RI71"/>
<comment type="caution">
    <text evidence="1">The sequence shown here is derived from an EMBL/GenBank/DDBJ whole genome shotgun (WGS) entry which is preliminary data.</text>
</comment>
<proteinExistence type="predicted"/>
<sequence>MKVENIKIIPFSPAKVYYNINKQGRKEVEK</sequence>
<name>A0A5J4RI71_9ZZZZ</name>
<reference evidence="1" key="1">
    <citation type="submission" date="2019-03" db="EMBL/GenBank/DDBJ databases">
        <title>Single cell metagenomics reveals metabolic interactions within the superorganism composed of flagellate Streblomastix strix and complex community of Bacteroidetes bacteria on its surface.</title>
        <authorList>
            <person name="Treitli S.C."/>
            <person name="Kolisko M."/>
            <person name="Husnik F."/>
            <person name="Keeling P."/>
            <person name="Hampl V."/>
        </authorList>
    </citation>
    <scope>NUCLEOTIDE SEQUENCE</scope>
    <source>
        <strain evidence="1">STM</strain>
    </source>
</reference>
<protein>
    <submittedName>
        <fullName evidence="1">Uncharacterized protein</fullName>
    </submittedName>
</protein>
<gene>
    <name evidence="1" type="ORF">EZS27_018662</name>
</gene>
<evidence type="ECO:0000313" key="1">
    <source>
        <dbReference type="EMBL" id="KAA6332870.1"/>
    </source>
</evidence>
<organism evidence="1">
    <name type="scientific">termite gut metagenome</name>
    <dbReference type="NCBI Taxonomy" id="433724"/>
    <lineage>
        <taxon>unclassified sequences</taxon>
        <taxon>metagenomes</taxon>
        <taxon>organismal metagenomes</taxon>
    </lineage>
</organism>
<accession>A0A5J4RI71</accession>